<gene>
    <name evidence="2" type="ORF">CEJ42_20690</name>
</gene>
<feature type="transmembrane region" description="Helical" evidence="1">
    <location>
        <begin position="38"/>
        <end position="61"/>
    </location>
</feature>
<keyword evidence="1" id="KW-0812">Transmembrane</keyword>
<accession>A0A246WL48</accession>
<dbReference type="EMBL" id="NJGU01000013">
    <property type="protein sequence ID" value="OWY27048.1"/>
    <property type="molecule type" value="Genomic_DNA"/>
</dbReference>
<dbReference type="Proteomes" id="UP000197596">
    <property type="component" value="Unassembled WGS sequence"/>
</dbReference>
<sequence length="65" mass="7558">MVQYSKRFKIQFFLAAFLMAAAFILFFIILYFGANQFLVALEIGVVIINIINIFSFVLLGWMRSK</sequence>
<evidence type="ECO:0000313" key="2">
    <source>
        <dbReference type="EMBL" id="OWY27048.1"/>
    </source>
</evidence>
<protein>
    <submittedName>
        <fullName evidence="2">Uncharacterized protein</fullName>
    </submittedName>
</protein>
<organism evidence="2 3">
    <name type="scientific">Herbaspirillum robiniae</name>
    <dbReference type="NCBI Taxonomy" id="2014887"/>
    <lineage>
        <taxon>Bacteria</taxon>
        <taxon>Pseudomonadati</taxon>
        <taxon>Pseudomonadota</taxon>
        <taxon>Betaproteobacteria</taxon>
        <taxon>Burkholderiales</taxon>
        <taxon>Oxalobacteraceae</taxon>
        <taxon>Herbaspirillum</taxon>
    </lineage>
</organism>
<keyword evidence="1" id="KW-1133">Transmembrane helix</keyword>
<comment type="caution">
    <text evidence="2">The sequence shown here is derived from an EMBL/GenBank/DDBJ whole genome shotgun (WGS) entry which is preliminary data.</text>
</comment>
<proteinExistence type="predicted"/>
<feature type="transmembrane region" description="Helical" evidence="1">
    <location>
        <begin position="12"/>
        <end position="32"/>
    </location>
</feature>
<reference evidence="2 3" key="1">
    <citation type="submission" date="2017-06" db="EMBL/GenBank/DDBJ databases">
        <title>Herbaspirillum phytohormonus sp. nov., isolated from the root nodule of Robinia pseudoacacia in lead-zinc mine.</title>
        <authorList>
            <person name="Fan M."/>
            <person name="Lin Y."/>
        </authorList>
    </citation>
    <scope>NUCLEOTIDE SEQUENCE [LARGE SCALE GENOMIC DNA]</scope>
    <source>
        <strain evidence="2 3">HZ10</strain>
    </source>
</reference>
<evidence type="ECO:0000313" key="3">
    <source>
        <dbReference type="Proteomes" id="UP000197596"/>
    </source>
</evidence>
<name>A0A246WL48_9BURK</name>
<keyword evidence="1" id="KW-0472">Membrane</keyword>
<evidence type="ECO:0000256" key="1">
    <source>
        <dbReference type="SAM" id="Phobius"/>
    </source>
</evidence>
<dbReference type="AlphaFoldDB" id="A0A246WL48"/>